<organism evidence="1 2">
    <name type="scientific">Nitrincola nitratireducens</name>
    <dbReference type="NCBI Taxonomy" id="1229521"/>
    <lineage>
        <taxon>Bacteria</taxon>
        <taxon>Pseudomonadati</taxon>
        <taxon>Pseudomonadota</taxon>
        <taxon>Gammaproteobacteria</taxon>
        <taxon>Oceanospirillales</taxon>
        <taxon>Oceanospirillaceae</taxon>
        <taxon>Nitrincola</taxon>
    </lineage>
</organism>
<proteinExistence type="predicted"/>
<sequence length="165" mass="18761">MSKPITKLTEITILRHATAQDRNLPIDDRRRELVDKGFNQLERVVAFCRRNDLTPARLLSSPYPRAFQTASYLYQHLLHCPKPQILESLSLMTPTASLLDDLMGMDDKAVWLVGHEPDIGLLIASLTHIPVDHLDIKKASLTRLLWDKQQGTAQLLWSLPCALMK</sequence>
<dbReference type="InterPro" id="IPR013078">
    <property type="entry name" value="His_Pase_superF_clade-1"/>
</dbReference>
<dbReference type="OrthoDB" id="9810154at2"/>
<reference evidence="1 2" key="2">
    <citation type="journal article" date="2015" name="Syst. Appl. Microbiol.">
        <title>Nitrincola nitratireducens sp. nov. isolated from a haloalkaline crater lake.</title>
        <authorList>
            <person name="Singh A."/>
            <person name="Vaidya B."/>
            <person name="Tanuku N.R."/>
            <person name="Pinnaka A.K."/>
        </authorList>
    </citation>
    <scope>NUCLEOTIDE SEQUENCE [LARGE SCALE GENOMIC DNA]</scope>
    <source>
        <strain evidence="1 2">AK23</strain>
    </source>
</reference>
<name>W9V3A2_9GAMM</name>
<dbReference type="SUPFAM" id="SSF53254">
    <property type="entry name" value="Phosphoglycerate mutase-like"/>
    <property type="match status" value="1"/>
</dbReference>
<evidence type="ECO:0000313" key="2">
    <source>
        <dbReference type="Proteomes" id="UP000019464"/>
    </source>
</evidence>
<dbReference type="Proteomes" id="UP000019464">
    <property type="component" value="Unassembled WGS sequence"/>
</dbReference>
<dbReference type="AlphaFoldDB" id="W9V3A2"/>
<accession>W9V3A2</accession>
<dbReference type="STRING" id="1229521.D791_01543"/>
<dbReference type="EMBL" id="AONB01000006">
    <property type="protein sequence ID" value="EXJ11411.1"/>
    <property type="molecule type" value="Genomic_DNA"/>
</dbReference>
<comment type="caution">
    <text evidence="1">The sequence shown here is derived from an EMBL/GenBank/DDBJ whole genome shotgun (WGS) entry which is preliminary data.</text>
</comment>
<dbReference type="CDD" id="cd07067">
    <property type="entry name" value="HP_PGM_like"/>
    <property type="match status" value="1"/>
</dbReference>
<dbReference type="RefSeq" id="WP_051514320.1">
    <property type="nucleotide sequence ID" value="NZ_AONB01000006.1"/>
</dbReference>
<dbReference type="InterPro" id="IPR029033">
    <property type="entry name" value="His_PPase_superfam"/>
</dbReference>
<keyword evidence="2" id="KW-1185">Reference proteome</keyword>
<evidence type="ECO:0000313" key="1">
    <source>
        <dbReference type="EMBL" id="EXJ11411.1"/>
    </source>
</evidence>
<gene>
    <name evidence="1" type="ORF">D791_01543</name>
</gene>
<protein>
    <submittedName>
        <fullName evidence="1">Phosphohistidine phosphatase</fullName>
    </submittedName>
</protein>
<dbReference type="Gene3D" id="3.40.50.1240">
    <property type="entry name" value="Phosphoglycerate mutase-like"/>
    <property type="match status" value="1"/>
</dbReference>
<reference evidence="2" key="1">
    <citation type="submission" date="2012-11" db="EMBL/GenBank/DDBJ databases">
        <authorList>
            <person name="Singh A."/>
            <person name="Pinnaka A.K."/>
            <person name="Vaidya B."/>
        </authorList>
    </citation>
    <scope>NUCLEOTIDE SEQUENCE [LARGE SCALE GENOMIC DNA]</scope>
    <source>
        <strain evidence="2">AK23</strain>
    </source>
</reference>